<sequence>MKQLLTATAITLVLAACSNGANKANTADSATTDRKVAAADTVKTPDSSAAMQPTARKMLDTVNTNLSAVPMDSVK</sequence>
<evidence type="ECO:0000256" key="2">
    <source>
        <dbReference type="SAM" id="SignalP"/>
    </source>
</evidence>
<feature type="signal peptide" evidence="2">
    <location>
        <begin position="1"/>
        <end position="23"/>
    </location>
</feature>
<feature type="chain" id="PRO_5017743894" evidence="2">
    <location>
        <begin position="24"/>
        <end position="75"/>
    </location>
</feature>
<evidence type="ECO:0000256" key="1">
    <source>
        <dbReference type="SAM" id="MobiDB-lite"/>
    </source>
</evidence>
<protein>
    <submittedName>
        <fullName evidence="3">Uncharacterized protein</fullName>
    </submittedName>
</protein>
<dbReference type="AlphaFoldDB" id="A0A3E1NM43"/>
<name>A0A3E1NM43_9BACT</name>
<organism evidence="3 4">
    <name type="scientific">Deminuibacter soli</name>
    <dbReference type="NCBI Taxonomy" id="2291815"/>
    <lineage>
        <taxon>Bacteria</taxon>
        <taxon>Pseudomonadati</taxon>
        <taxon>Bacteroidota</taxon>
        <taxon>Chitinophagia</taxon>
        <taxon>Chitinophagales</taxon>
        <taxon>Chitinophagaceae</taxon>
        <taxon>Deminuibacter</taxon>
    </lineage>
</organism>
<feature type="region of interest" description="Disordered" evidence="1">
    <location>
        <begin position="23"/>
        <end position="51"/>
    </location>
</feature>
<gene>
    <name evidence="3" type="ORF">DXN05_08965</name>
</gene>
<keyword evidence="2" id="KW-0732">Signal</keyword>
<comment type="caution">
    <text evidence="3">The sequence shown here is derived from an EMBL/GenBank/DDBJ whole genome shotgun (WGS) entry which is preliminary data.</text>
</comment>
<evidence type="ECO:0000313" key="4">
    <source>
        <dbReference type="Proteomes" id="UP000261284"/>
    </source>
</evidence>
<proteinExistence type="predicted"/>
<reference evidence="3 4" key="1">
    <citation type="submission" date="2018-08" db="EMBL/GenBank/DDBJ databases">
        <title>Chitinophagaceae sp. K23C18032701, a novel bacterium isolated from forest soil.</title>
        <authorList>
            <person name="Wang C."/>
        </authorList>
    </citation>
    <scope>NUCLEOTIDE SEQUENCE [LARGE SCALE GENOMIC DNA]</scope>
    <source>
        <strain evidence="3 4">K23C18032701</strain>
    </source>
</reference>
<dbReference type="Proteomes" id="UP000261284">
    <property type="component" value="Unassembled WGS sequence"/>
</dbReference>
<evidence type="ECO:0000313" key="3">
    <source>
        <dbReference type="EMBL" id="RFM28888.1"/>
    </source>
</evidence>
<accession>A0A3E1NM43</accession>
<dbReference type="EMBL" id="QTJU01000002">
    <property type="protein sequence ID" value="RFM28888.1"/>
    <property type="molecule type" value="Genomic_DNA"/>
</dbReference>
<keyword evidence="4" id="KW-1185">Reference proteome</keyword>
<dbReference type="RefSeq" id="WP_116846875.1">
    <property type="nucleotide sequence ID" value="NZ_QTJU01000002.1"/>
</dbReference>